<reference evidence="3" key="1">
    <citation type="submission" date="2018-05" db="EMBL/GenBank/DDBJ databases">
        <authorList>
            <person name="Lanie J.A."/>
            <person name="Ng W.-L."/>
            <person name="Kazmierczak K.M."/>
            <person name="Andrzejewski T.M."/>
            <person name="Davidsen T.M."/>
            <person name="Wayne K.J."/>
            <person name="Tettelin H."/>
            <person name="Glass J.I."/>
            <person name="Rusch D."/>
            <person name="Podicherti R."/>
            <person name="Tsui H.-C.T."/>
            <person name="Winkler M.E."/>
        </authorList>
    </citation>
    <scope>NUCLEOTIDE SEQUENCE</scope>
</reference>
<dbReference type="GO" id="GO:0005525">
    <property type="term" value="F:GTP binding"/>
    <property type="evidence" value="ECO:0007669"/>
    <property type="project" value="InterPro"/>
</dbReference>
<dbReference type="GO" id="GO:0000028">
    <property type="term" value="P:ribosomal small subunit assembly"/>
    <property type="evidence" value="ECO:0007669"/>
    <property type="project" value="TreeGrafter"/>
</dbReference>
<name>A0A382HCL3_9ZZZZ</name>
<evidence type="ECO:0000313" key="3">
    <source>
        <dbReference type="EMBL" id="SVB85020.1"/>
    </source>
</evidence>
<proteinExistence type="predicted"/>
<dbReference type="SUPFAM" id="SSF52540">
    <property type="entry name" value="P-loop containing nucleoside triphosphate hydrolases"/>
    <property type="match status" value="1"/>
</dbReference>
<feature type="non-terminal residue" evidence="3">
    <location>
        <position position="183"/>
    </location>
</feature>
<sequence length="183" mass="20419">MERQIKRACSDGDAVVLLLDATRPDDRVDLITSFLARNHKPLLAVLNKVDRLSPEALEPLTSRLCATYGLDGLLPLSALTGTNVDELLQRVEAHLPAGPPLYPEEMVAEQPERFFAAELVRETAFEQLTDELPYAIQVEIDEFREPEVDDAPRAGKPRKTYLHATLYVERDSQKGIVIGKRGS</sequence>
<feature type="domain" description="KH type-2" evidence="2">
    <location>
        <begin position="131"/>
        <end position="183"/>
    </location>
</feature>
<keyword evidence="1" id="KW-0694">RNA-binding</keyword>
<evidence type="ECO:0000256" key="1">
    <source>
        <dbReference type="ARBA" id="ARBA00022884"/>
    </source>
</evidence>
<dbReference type="InterPro" id="IPR027417">
    <property type="entry name" value="P-loop_NTPase"/>
</dbReference>
<protein>
    <recommendedName>
        <fullName evidence="2">KH type-2 domain-containing protein</fullName>
    </recommendedName>
</protein>
<dbReference type="InterPro" id="IPR004044">
    <property type="entry name" value="KH_dom_type_2"/>
</dbReference>
<accession>A0A382HCL3</accession>
<dbReference type="SUPFAM" id="SSF54814">
    <property type="entry name" value="Prokaryotic type KH domain (KH-domain type II)"/>
    <property type="match status" value="1"/>
</dbReference>
<dbReference type="CDD" id="cd22534">
    <property type="entry name" value="KH-II_Era"/>
    <property type="match status" value="1"/>
</dbReference>
<organism evidence="3">
    <name type="scientific">marine metagenome</name>
    <dbReference type="NCBI Taxonomy" id="408172"/>
    <lineage>
        <taxon>unclassified sequences</taxon>
        <taxon>metagenomes</taxon>
        <taxon>ecological metagenomes</taxon>
    </lineage>
</organism>
<dbReference type="PANTHER" id="PTHR42698:SF1">
    <property type="entry name" value="GTPASE ERA, MITOCHONDRIAL"/>
    <property type="match status" value="1"/>
</dbReference>
<dbReference type="Gene3D" id="3.40.50.300">
    <property type="entry name" value="P-loop containing nucleotide triphosphate hydrolases"/>
    <property type="match status" value="1"/>
</dbReference>
<dbReference type="PANTHER" id="PTHR42698">
    <property type="entry name" value="GTPASE ERA"/>
    <property type="match status" value="1"/>
</dbReference>
<dbReference type="InterPro" id="IPR015946">
    <property type="entry name" value="KH_dom-like_a/b"/>
</dbReference>
<dbReference type="GO" id="GO:0005829">
    <property type="term" value="C:cytosol"/>
    <property type="evidence" value="ECO:0007669"/>
    <property type="project" value="TreeGrafter"/>
</dbReference>
<evidence type="ECO:0000259" key="2">
    <source>
        <dbReference type="Pfam" id="PF07650"/>
    </source>
</evidence>
<dbReference type="GO" id="GO:0019843">
    <property type="term" value="F:rRNA binding"/>
    <property type="evidence" value="ECO:0007669"/>
    <property type="project" value="TreeGrafter"/>
</dbReference>
<gene>
    <name evidence="3" type="ORF">METZ01_LOCUS237874</name>
</gene>
<dbReference type="EMBL" id="UINC01060474">
    <property type="protein sequence ID" value="SVB85020.1"/>
    <property type="molecule type" value="Genomic_DNA"/>
</dbReference>
<dbReference type="Gene3D" id="3.30.300.20">
    <property type="match status" value="1"/>
</dbReference>
<dbReference type="InterPro" id="IPR005662">
    <property type="entry name" value="GTPase_Era-like"/>
</dbReference>
<dbReference type="GO" id="GO:0043024">
    <property type="term" value="F:ribosomal small subunit binding"/>
    <property type="evidence" value="ECO:0007669"/>
    <property type="project" value="TreeGrafter"/>
</dbReference>
<dbReference type="Pfam" id="PF07650">
    <property type="entry name" value="KH_2"/>
    <property type="match status" value="1"/>
</dbReference>
<dbReference type="AlphaFoldDB" id="A0A382HCL3"/>
<dbReference type="InterPro" id="IPR009019">
    <property type="entry name" value="KH_sf_prok-type"/>
</dbReference>